<dbReference type="OrthoDB" id="88903at2"/>
<accession>A0A366KZN3</accession>
<reference evidence="1 2" key="1">
    <citation type="submission" date="2018-07" db="EMBL/GenBank/DDBJ databases">
        <title>A draft genome of a endophytic bacteria, a new species of Pedobacter.</title>
        <authorList>
            <person name="Zhang Z.D."/>
            <person name="Chen Z.J."/>
        </authorList>
    </citation>
    <scope>NUCLEOTIDE SEQUENCE [LARGE SCALE GENOMIC DNA]</scope>
    <source>
        <strain evidence="1 2">RS10</strain>
    </source>
</reference>
<keyword evidence="2" id="KW-1185">Reference proteome</keyword>
<dbReference type="RefSeq" id="WP_113949262.1">
    <property type="nucleotide sequence ID" value="NZ_QNQU01000010.1"/>
</dbReference>
<dbReference type="Proteomes" id="UP000252081">
    <property type="component" value="Unassembled WGS sequence"/>
</dbReference>
<proteinExistence type="predicted"/>
<evidence type="ECO:0000313" key="1">
    <source>
        <dbReference type="EMBL" id="RBQ06699.1"/>
    </source>
</evidence>
<evidence type="ECO:0000313" key="2">
    <source>
        <dbReference type="Proteomes" id="UP000252081"/>
    </source>
</evidence>
<protein>
    <submittedName>
        <fullName evidence="1">Uncharacterized protein</fullName>
    </submittedName>
</protein>
<organism evidence="1 2">
    <name type="scientific">Pedobacter miscanthi</name>
    <dbReference type="NCBI Taxonomy" id="2259170"/>
    <lineage>
        <taxon>Bacteria</taxon>
        <taxon>Pseudomonadati</taxon>
        <taxon>Bacteroidota</taxon>
        <taxon>Sphingobacteriia</taxon>
        <taxon>Sphingobacteriales</taxon>
        <taxon>Sphingobacteriaceae</taxon>
        <taxon>Pedobacter</taxon>
    </lineage>
</organism>
<dbReference type="AlphaFoldDB" id="A0A366KZN3"/>
<sequence length="94" mass="10392">MAIISELKTLQGKKNDAIFKSVLQKAAVISKNVAPGLIKAFAEKYIKTEVLLDAIKGASEGAAEIFKEEVDNYARKKQGHIEFREELEIPCSNI</sequence>
<comment type="caution">
    <text evidence="1">The sequence shown here is derived from an EMBL/GenBank/DDBJ whole genome shotgun (WGS) entry which is preliminary data.</text>
</comment>
<dbReference type="EMBL" id="QNQU01000010">
    <property type="protein sequence ID" value="RBQ06699.1"/>
    <property type="molecule type" value="Genomic_DNA"/>
</dbReference>
<name>A0A366KZN3_9SPHI</name>
<gene>
    <name evidence="1" type="ORF">DRW42_13010</name>
</gene>